<evidence type="ECO:0000256" key="1">
    <source>
        <dbReference type="SAM" id="Phobius"/>
    </source>
</evidence>
<name>A0A1E5HBP6_9ENTE</name>
<organism evidence="2 3">
    <name type="scientific">Enterococcus ureilyticus</name>
    <dbReference type="NCBI Taxonomy" id="1131292"/>
    <lineage>
        <taxon>Bacteria</taxon>
        <taxon>Bacillati</taxon>
        <taxon>Bacillota</taxon>
        <taxon>Bacilli</taxon>
        <taxon>Lactobacillales</taxon>
        <taxon>Enterococcaceae</taxon>
        <taxon>Enterococcus</taxon>
    </lineage>
</organism>
<feature type="transmembrane region" description="Helical" evidence="1">
    <location>
        <begin position="6"/>
        <end position="23"/>
    </location>
</feature>
<keyword evidence="3" id="KW-1185">Reference proteome</keyword>
<evidence type="ECO:0008006" key="4">
    <source>
        <dbReference type="Google" id="ProtNLM"/>
    </source>
</evidence>
<dbReference type="AlphaFoldDB" id="A0A1E5HBP6"/>
<accession>A0A1E5HBP6</accession>
<dbReference type="EMBL" id="MIKC01000021">
    <property type="protein sequence ID" value="OEG22364.1"/>
    <property type="molecule type" value="Genomic_DNA"/>
</dbReference>
<dbReference type="STRING" id="1131292.BCR24_15975"/>
<evidence type="ECO:0000313" key="3">
    <source>
        <dbReference type="Proteomes" id="UP000094469"/>
    </source>
</evidence>
<reference evidence="3" key="1">
    <citation type="submission" date="2016-09" db="EMBL/GenBank/DDBJ databases">
        <authorList>
            <person name="Gulvik C.A."/>
        </authorList>
    </citation>
    <scope>NUCLEOTIDE SEQUENCE [LARGE SCALE GENOMIC DNA]</scope>
    <source>
        <strain evidence="3">LMG 26676</strain>
    </source>
</reference>
<gene>
    <name evidence="2" type="ORF">BCR24_15975</name>
</gene>
<evidence type="ECO:0000313" key="2">
    <source>
        <dbReference type="EMBL" id="OEG22364.1"/>
    </source>
</evidence>
<proteinExistence type="predicted"/>
<keyword evidence="1" id="KW-0472">Membrane</keyword>
<feature type="transmembrane region" description="Helical" evidence="1">
    <location>
        <begin position="35"/>
        <end position="57"/>
    </location>
</feature>
<comment type="caution">
    <text evidence="2">The sequence shown here is derived from an EMBL/GenBank/DDBJ whole genome shotgun (WGS) entry which is preliminary data.</text>
</comment>
<keyword evidence="1" id="KW-1133">Transmembrane helix</keyword>
<dbReference type="Proteomes" id="UP000094469">
    <property type="component" value="Unassembled WGS sequence"/>
</dbReference>
<sequence length="74" mass="8038">MFLSNVISITFAYLIQFLANPLIESRIGFKEVIQIAPLNALATLGITAVLGIIFALYPAAKAAKLDPITALRYE</sequence>
<protein>
    <recommendedName>
        <fullName evidence="4">ABC3 transporter permease protein domain-containing protein</fullName>
    </recommendedName>
</protein>
<keyword evidence="1" id="KW-0812">Transmembrane</keyword>